<dbReference type="CDD" id="cd06529">
    <property type="entry name" value="S24_LexA-like"/>
    <property type="match status" value="1"/>
</dbReference>
<reference evidence="7 8" key="1">
    <citation type="submission" date="2023-03" db="EMBL/GenBank/DDBJ databases">
        <title>Strain FZY0004 represents a novel species in the genus Thalassospira isolated from seawater.</title>
        <authorList>
            <person name="Fu Z.-Y."/>
        </authorList>
    </citation>
    <scope>NUCLEOTIDE SEQUENCE [LARGE SCALE GENOMIC DNA]</scope>
    <source>
        <strain evidence="7 8">FZY0004</strain>
    </source>
</reference>
<comment type="caution">
    <text evidence="7">The sequence shown here is derived from an EMBL/GenBank/DDBJ whole genome shotgun (WGS) entry which is preliminary data.</text>
</comment>
<dbReference type="PANTHER" id="PTHR40661:SF3">
    <property type="entry name" value="FELS-1 PROPHAGE TRANSCRIPTIONAL REGULATOR"/>
    <property type="match status" value="1"/>
</dbReference>
<evidence type="ECO:0000259" key="6">
    <source>
        <dbReference type="PROSITE" id="PS50943"/>
    </source>
</evidence>
<dbReference type="SUPFAM" id="SSF51306">
    <property type="entry name" value="LexA/Signal peptidase"/>
    <property type="match status" value="1"/>
</dbReference>
<evidence type="ECO:0000256" key="4">
    <source>
        <dbReference type="ARBA" id="ARBA00023125"/>
    </source>
</evidence>
<dbReference type="EMBL" id="JARSBO010000014">
    <property type="protein sequence ID" value="MDG4721613.1"/>
    <property type="molecule type" value="Genomic_DNA"/>
</dbReference>
<accession>A0ABT6GHR0</accession>
<keyword evidence="5" id="KW-0804">Transcription</keyword>
<feature type="domain" description="HTH cro/C1-type" evidence="6">
    <location>
        <begin position="23"/>
        <end position="78"/>
    </location>
</feature>
<dbReference type="InterPro" id="IPR036286">
    <property type="entry name" value="LexA/Signal_pep-like_sf"/>
</dbReference>
<keyword evidence="8" id="KW-1185">Reference proteome</keyword>
<dbReference type="Gene3D" id="2.10.109.10">
    <property type="entry name" value="Umud Fragment, subunit A"/>
    <property type="match status" value="1"/>
</dbReference>
<dbReference type="RefSeq" id="WP_278007062.1">
    <property type="nucleotide sequence ID" value="NZ_JARSBO010000014.1"/>
</dbReference>
<name>A0ABT6GHR0_9PROT</name>
<dbReference type="PROSITE" id="PS00501">
    <property type="entry name" value="SPASE_I_1"/>
    <property type="match status" value="1"/>
</dbReference>
<dbReference type="Proteomes" id="UP001529180">
    <property type="component" value="Unassembled WGS sequence"/>
</dbReference>
<keyword evidence="3" id="KW-0805">Transcription regulation</keyword>
<evidence type="ECO:0000256" key="5">
    <source>
        <dbReference type="ARBA" id="ARBA00023163"/>
    </source>
</evidence>
<evidence type="ECO:0000256" key="1">
    <source>
        <dbReference type="ARBA" id="ARBA00022670"/>
    </source>
</evidence>
<proteinExistence type="predicted"/>
<evidence type="ECO:0000256" key="3">
    <source>
        <dbReference type="ARBA" id="ARBA00023015"/>
    </source>
</evidence>
<dbReference type="PROSITE" id="PS50943">
    <property type="entry name" value="HTH_CROC1"/>
    <property type="match status" value="1"/>
</dbReference>
<sequence length="251" mass="28042">MYRANLFSGDTVCIVMKTLSERLKFAREQAGYESAADFARDNNLSEVTYRSHENGSRNFKPDVAKRYAGLLSVDWQWLYLGESAQAPDNLKKKKDAQPATKRTGIPEIDVRAGMGGGGEAPIEYVSDGNGGHITTDAVRGTWSLPNDYLNSELRVDANATRIIEVQGDSMEPTLRSGDRVMINTRDKRPSPPGIFALWDGYGVVVKRLELIPNSDPATVRIISDNQNHSHYERTADEVHLIGRVVWFARRM</sequence>
<dbReference type="Gene3D" id="1.10.260.40">
    <property type="entry name" value="lambda repressor-like DNA-binding domains"/>
    <property type="match status" value="1"/>
</dbReference>
<dbReference type="PANTHER" id="PTHR40661">
    <property type="match status" value="1"/>
</dbReference>
<organism evidence="7 8">
    <name type="scientific">Thalassospira aquimaris</name>
    <dbReference type="NCBI Taxonomy" id="3037796"/>
    <lineage>
        <taxon>Bacteria</taxon>
        <taxon>Pseudomonadati</taxon>
        <taxon>Pseudomonadota</taxon>
        <taxon>Alphaproteobacteria</taxon>
        <taxon>Rhodospirillales</taxon>
        <taxon>Thalassospiraceae</taxon>
        <taxon>Thalassospira</taxon>
    </lineage>
</organism>
<dbReference type="Pfam" id="PF00717">
    <property type="entry name" value="Peptidase_S24"/>
    <property type="match status" value="1"/>
</dbReference>
<dbReference type="InterPro" id="IPR001387">
    <property type="entry name" value="Cro/C1-type_HTH"/>
</dbReference>
<gene>
    <name evidence="7" type="ORF">P7680_21595</name>
</gene>
<dbReference type="SMART" id="SM00530">
    <property type="entry name" value="HTH_XRE"/>
    <property type="match status" value="1"/>
</dbReference>
<protein>
    <submittedName>
        <fullName evidence="7">LexA family transcriptional regulator</fullName>
    </submittedName>
</protein>
<dbReference type="InterPro" id="IPR039418">
    <property type="entry name" value="LexA-like"/>
</dbReference>
<dbReference type="InterPro" id="IPR010982">
    <property type="entry name" value="Lambda_DNA-bd_dom_sf"/>
</dbReference>
<dbReference type="InterPro" id="IPR019756">
    <property type="entry name" value="Pept_S26A_signal_pept_1_Ser-AS"/>
</dbReference>
<dbReference type="SUPFAM" id="SSF47413">
    <property type="entry name" value="lambda repressor-like DNA-binding domains"/>
    <property type="match status" value="1"/>
</dbReference>
<keyword evidence="4" id="KW-0238">DNA-binding</keyword>
<evidence type="ECO:0000313" key="7">
    <source>
        <dbReference type="EMBL" id="MDG4721613.1"/>
    </source>
</evidence>
<dbReference type="InterPro" id="IPR015927">
    <property type="entry name" value="Peptidase_S24_S26A/B/C"/>
</dbReference>
<dbReference type="CDD" id="cd00093">
    <property type="entry name" value="HTH_XRE"/>
    <property type="match status" value="1"/>
</dbReference>
<keyword evidence="1" id="KW-0645">Protease</keyword>
<keyword evidence="2" id="KW-0378">Hydrolase</keyword>
<evidence type="ECO:0000313" key="8">
    <source>
        <dbReference type="Proteomes" id="UP001529180"/>
    </source>
</evidence>
<evidence type="ECO:0000256" key="2">
    <source>
        <dbReference type="ARBA" id="ARBA00022801"/>
    </source>
</evidence>